<evidence type="ECO:0000256" key="8">
    <source>
        <dbReference type="ARBA" id="ARBA00023012"/>
    </source>
</evidence>
<keyword evidence="13" id="KW-1185">Reference proteome</keyword>
<evidence type="ECO:0000256" key="7">
    <source>
        <dbReference type="ARBA" id="ARBA00022840"/>
    </source>
</evidence>
<dbReference type="OrthoDB" id="9776727at2"/>
<keyword evidence="10" id="KW-1133">Transmembrane helix</keyword>
<dbReference type="Gene3D" id="3.30.565.10">
    <property type="entry name" value="Histidine kinase-like ATPase, C-terminal domain"/>
    <property type="match status" value="1"/>
</dbReference>
<keyword evidence="10" id="KW-0812">Transmembrane</keyword>
<dbReference type="InterPro" id="IPR005467">
    <property type="entry name" value="His_kinase_dom"/>
</dbReference>
<evidence type="ECO:0000256" key="5">
    <source>
        <dbReference type="ARBA" id="ARBA00022741"/>
    </source>
</evidence>
<proteinExistence type="predicted"/>
<dbReference type="PRINTS" id="PR00344">
    <property type="entry name" value="BCTRLSENSOR"/>
</dbReference>
<comment type="catalytic activity">
    <reaction evidence="1">
        <text>ATP + protein L-histidine = ADP + protein N-phospho-L-histidine.</text>
        <dbReference type="EC" id="2.7.13.3"/>
    </reaction>
</comment>
<sequence>MSLSNYKGYSLRNRIFVGFLIVCLLSTIGSAVLSYVVLRDNAMTQSKVDKQSKSEALMSSLDYALSHTEVFEKDLPEVLGNKIYEIADINKHDIIVYNLKGDYLLSNKDPKLITQKHMPTDILDKLRKDGLQYDKTEYDPKLKADVTSSYMVLKNNMLSNIGYVYFPLYHNEDVYLQVFNRYLGLIILINILILLVGVWISWVTSNNLTKKITRFSSIINSINLFDDNIRPIRYYQNDELNGLVKAYNKLISEIQDQREKLRYKASEEAWREMAKQVAHEVKNPLTPMKLTIQNFERRFDPEDPEVKNKVKKMSKVIVEQIDLISEVASAFSEFAKLPQRNDVIFDVVEETKSVANVFGANNIYIHSNKDVINVNMDKIYLTRILTNLISNSIQAQDSSRPMLINVDIENIHKKLRISVEDNGFGIPNEKLMKIFEPNFTTKSSGMGLGLTMVRKMIEDYGGEISVKSEVGKGTVFTIMLPTNM</sequence>
<dbReference type="CDD" id="cd00082">
    <property type="entry name" value="HisKA"/>
    <property type="match status" value="1"/>
</dbReference>
<dbReference type="SMART" id="SM00387">
    <property type="entry name" value="HATPase_c"/>
    <property type="match status" value="1"/>
</dbReference>
<keyword evidence="6 12" id="KW-0418">Kinase</keyword>
<feature type="domain" description="Histidine kinase" evidence="11">
    <location>
        <begin position="276"/>
        <end position="484"/>
    </location>
</feature>
<dbReference type="GO" id="GO:0005524">
    <property type="term" value="F:ATP binding"/>
    <property type="evidence" value="ECO:0007669"/>
    <property type="project" value="UniProtKB-KW"/>
</dbReference>
<dbReference type="InterPro" id="IPR036890">
    <property type="entry name" value="HATPase_C_sf"/>
</dbReference>
<dbReference type="Gene3D" id="1.10.287.130">
    <property type="match status" value="1"/>
</dbReference>
<evidence type="ECO:0000256" key="3">
    <source>
        <dbReference type="ARBA" id="ARBA00022553"/>
    </source>
</evidence>
<dbReference type="STRING" id="619805.SAMN05660477_02149"/>
<reference evidence="12 13" key="1">
    <citation type="submission" date="2017-02" db="EMBL/GenBank/DDBJ databases">
        <authorList>
            <person name="Peterson S.W."/>
        </authorList>
    </citation>
    <scope>NUCLEOTIDE SEQUENCE [LARGE SCALE GENOMIC DNA]</scope>
    <source>
        <strain evidence="12 13">DSM 22323</strain>
    </source>
</reference>
<dbReference type="GO" id="GO:0000155">
    <property type="term" value="F:phosphorelay sensor kinase activity"/>
    <property type="evidence" value="ECO:0007669"/>
    <property type="project" value="InterPro"/>
</dbReference>
<dbReference type="PANTHER" id="PTHR43065">
    <property type="entry name" value="SENSOR HISTIDINE KINASE"/>
    <property type="match status" value="1"/>
</dbReference>
<evidence type="ECO:0000313" key="12">
    <source>
        <dbReference type="EMBL" id="SKB97279.1"/>
    </source>
</evidence>
<dbReference type="PROSITE" id="PS50109">
    <property type="entry name" value="HIS_KIN"/>
    <property type="match status" value="1"/>
</dbReference>
<dbReference type="Pfam" id="PF02518">
    <property type="entry name" value="HATPase_c"/>
    <property type="match status" value="1"/>
</dbReference>
<keyword evidence="7" id="KW-0067">ATP-binding</keyword>
<dbReference type="InterPro" id="IPR003661">
    <property type="entry name" value="HisK_dim/P_dom"/>
</dbReference>
<dbReference type="Pfam" id="PF00512">
    <property type="entry name" value="HisKA"/>
    <property type="match status" value="1"/>
</dbReference>
<dbReference type="InterPro" id="IPR004358">
    <property type="entry name" value="Sig_transdc_His_kin-like_C"/>
</dbReference>
<feature type="coiled-coil region" evidence="9">
    <location>
        <begin position="237"/>
        <end position="264"/>
    </location>
</feature>
<dbReference type="EMBL" id="FUYZ01000007">
    <property type="protein sequence ID" value="SKB97279.1"/>
    <property type="molecule type" value="Genomic_DNA"/>
</dbReference>
<keyword evidence="10" id="KW-0472">Membrane</keyword>
<dbReference type="EC" id="2.7.13.3" evidence="2"/>
<keyword evidence="5" id="KW-0547">Nucleotide-binding</keyword>
<evidence type="ECO:0000256" key="1">
    <source>
        <dbReference type="ARBA" id="ARBA00000085"/>
    </source>
</evidence>
<dbReference type="SUPFAM" id="SSF47384">
    <property type="entry name" value="Homodimeric domain of signal transducing histidine kinase"/>
    <property type="match status" value="1"/>
</dbReference>
<evidence type="ECO:0000256" key="10">
    <source>
        <dbReference type="SAM" id="Phobius"/>
    </source>
</evidence>
<evidence type="ECO:0000256" key="6">
    <source>
        <dbReference type="ARBA" id="ARBA00022777"/>
    </source>
</evidence>
<protein>
    <recommendedName>
        <fullName evidence="2">histidine kinase</fullName>
        <ecNumber evidence="2">2.7.13.3</ecNumber>
    </recommendedName>
</protein>
<dbReference type="InterPro" id="IPR003594">
    <property type="entry name" value="HATPase_dom"/>
</dbReference>
<dbReference type="AlphaFoldDB" id="A0A1T5FM74"/>
<dbReference type="Proteomes" id="UP000191112">
    <property type="component" value="Unassembled WGS sequence"/>
</dbReference>
<dbReference type="Gene3D" id="6.10.340.10">
    <property type="match status" value="1"/>
</dbReference>
<dbReference type="SMART" id="SM00388">
    <property type="entry name" value="HisKA"/>
    <property type="match status" value="1"/>
</dbReference>
<organism evidence="12 13">
    <name type="scientific">Soonwooa buanensis</name>
    <dbReference type="NCBI Taxonomy" id="619805"/>
    <lineage>
        <taxon>Bacteria</taxon>
        <taxon>Pseudomonadati</taxon>
        <taxon>Bacteroidota</taxon>
        <taxon>Flavobacteriia</taxon>
        <taxon>Flavobacteriales</taxon>
        <taxon>Weeksellaceae</taxon>
        <taxon>Chryseobacterium group</taxon>
        <taxon>Soonwooa</taxon>
    </lineage>
</organism>
<dbReference type="InterPro" id="IPR036097">
    <property type="entry name" value="HisK_dim/P_sf"/>
</dbReference>
<keyword evidence="9" id="KW-0175">Coiled coil</keyword>
<dbReference type="PANTHER" id="PTHR43065:SF10">
    <property type="entry name" value="PEROXIDE STRESS-ACTIVATED HISTIDINE KINASE MAK3"/>
    <property type="match status" value="1"/>
</dbReference>
<gene>
    <name evidence="12" type="ORF">SAMN05660477_02149</name>
</gene>
<feature type="transmembrane region" description="Helical" evidence="10">
    <location>
        <begin position="182"/>
        <end position="202"/>
    </location>
</feature>
<feature type="transmembrane region" description="Helical" evidence="10">
    <location>
        <begin position="15"/>
        <end position="38"/>
    </location>
</feature>
<evidence type="ECO:0000256" key="2">
    <source>
        <dbReference type="ARBA" id="ARBA00012438"/>
    </source>
</evidence>
<evidence type="ECO:0000256" key="9">
    <source>
        <dbReference type="SAM" id="Coils"/>
    </source>
</evidence>
<dbReference type="CDD" id="cd00075">
    <property type="entry name" value="HATPase"/>
    <property type="match status" value="1"/>
</dbReference>
<name>A0A1T5FM74_9FLAO</name>
<keyword evidence="8" id="KW-0902">Two-component regulatory system</keyword>
<evidence type="ECO:0000256" key="4">
    <source>
        <dbReference type="ARBA" id="ARBA00022679"/>
    </source>
</evidence>
<evidence type="ECO:0000259" key="11">
    <source>
        <dbReference type="PROSITE" id="PS50109"/>
    </source>
</evidence>
<keyword evidence="4" id="KW-0808">Transferase</keyword>
<dbReference type="RefSeq" id="WP_079667371.1">
    <property type="nucleotide sequence ID" value="NZ_FUYZ01000007.1"/>
</dbReference>
<dbReference type="SUPFAM" id="SSF55874">
    <property type="entry name" value="ATPase domain of HSP90 chaperone/DNA topoisomerase II/histidine kinase"/>
    <property type="match status" value="1"/>
</dbReference>
<accession>A0A1T5FM74</accession>
<evidence type="ECO:0000313" key="13">
    <source>
        <dbReference type="Proteomes" id="UP000191112"/>
    </source>
</evidence>
<keyword evidence="3" id="KW-0597">Phosphoprotein</keyword>